<comment type="catalytic activity">
    <reaction evidence="1">
        <text>inosine + phosphate = alpha-D-ribose 1-phosphate + hypoxanthine</text>
        <dbReference type="Rhea" id="RHEA:27646"/>
        <dbReference type="ChEBI" id="CHEBI:17368"/>
        <dbReference type="ChEBI" id="CHEBI:17596"/>
        <dbReference type="ChEBI" id="CHEBI:43474"/>
        <dbReference type="ChEBI" id="CHEBI:57720"/>
        <dbReference type="EC" id="2.4.2.1"/>
    </reaction>
    <physiologicalReaction direction="left-to-right" evidence="1">
        <dbReference type="Rhea" id="RHEA:27647"/>
    </physiologicalReaction>
</comment>
<dbReference type="Proteomes" id="UP000008561">
    <property type="component" value="Chromosome"/>
</dbReference>
<dbReference type="InterPro" id="IPR038371">
    <property type="entry name" value="Cu_polyphenol_OxRdtase_sf"/>
</dbReference>
<organism evidence="11 12">
    <name type="scientific">Desulfosudis oleivorans (strain DSM 6200 / JCM 39069 / Hxd3)</name>
    <name type="common">Desulfococcus oleovorans</name>
    <dbReference type="NCBI Taxonomy" id="96561"/>
    <lineage>
        <taxon>Bacteria</taxon>
        <taxon>Pseudomonadati</taxon>
        <taxon>Thermodesulfobacteriota</taxon>
        <taxon>Desulfobacteria</taxon>
        <taxon>Desulfobacterales</taxon>
        <taxon>Desulfosudaceae</taxon>
        <taxon>Desulfosudis</taxon>
    </lineage>
</organism>
<dbReference type="InterPro" id="IPR011324">
    <property type="entry name" value="Cytotoxic_necrot_fac-like_cat"/>
</dbReference>
<evidence type="ECO:0000256" key="3">
    <source>
        <dbReference type="ARBA" id="ARBA00022679"/>
    </source>
</evidence>
<keyword evidence="6" id="KW-0862">Zinc</keyword>
<dbReference type="InterPro" id="IPR003730">
    <property type="entry name" value="Cu_polyphenol_OxRdtase"/>
</dbReference>
<dbReference type="HOGENOM" id="CLU_065784_0_0_7"/>
<keyword evidence="4" id="KW-0479">Metal-binding</keyword>
<dbReference type="KEGG" id="dol:Dole_2169"/>
<comment type="catalytic activity">
    <reaction evidence="8">
        <text>adenosine + phosphate = alpha-D-ribose 1-phosphate + adenine</text>
        <dbReference type="Rhea" id="RHEA:27642"/>
        <dbReference type="ChEBI" id="CHEBI:16335"/>
        <dbReference type="ChEBI" id="CHEBI:16708"/>
        <dbReference type="ChEBI" id="CHEBI:43474"/>
        <dbReference type="ChEBI" id="CHEBI:57720"/>
        <dbReference type="EC" id="2.4.2.1"/>
    </reaction>
    <physiologicalReaction direction="left-to-right" evidence="8">
        <dbReference type="Rhea" id="RHEA:27643"/>
    </physiologicalReaction>
</comment>
<evidence type="ECO:0000256" key="5">
    <source>
        <dbReference type="ARBA" id="ARBA00022801"/>
    </source>
</evidence>
<evidence type="ECO:0000256" key="6">
    <source>
        <dbReference type="ARBA" id="ARBA00022833"/>
    </source>
</evidence>
<proteinExistence type="inferred from homology"/>
<dbReference type="CDD" id="cd16833">
    <property type="entry name" value="YfiH"/>
    <property type="match status" value="1"/>
</dbReference>
<dbReference type="OrthoDB" id="4279at2"/>
<reference evidence="11 12" key="1">
    <citation type="submission" date="2007-10" db="EMBL/GenBank/DDBJ databases">
        <title>Complete sequence of Desulfococcus oleovorans Hxd3.</title>
        <authorList>
            <consortium name="US DOE Joint Genome Institute"/>
            <person name="Copeland A."/>
            <person name="Lucas S."/>
            <person name="Lapidus A."/>
            <person name="Barry K."/>
            <person name="Glavina del Rio T."/>
            <person name="Dalin E."/>
            <person name="Tice H."/>
            <person name="Pitluck S."/>
            <person name="Kiss H."/>
            <person name="Brettin T."/>
            <person name="Bruce D."/>
            <person name="Detter J.C."/>
            <person name="Han C."/>
            <person name="Schmutz J."/>
            <person name="Larimer F."/>
            <person name="Land M."/>
            <person name="Hauser L."/>
            <person name="Kyrpides N."/>
            <person name="Kim E."/>
            <person name="Wawrik B."/>
            <person name="Richardson P."/>
        </authorList>
    </citation>
    <scope>NUCLEOTIDE SEQUENCE [LARGE SCALE GENOMIC DNA]</scope>
    <source>
        <strain evidence="12">DSM 6200 / JCM 39069 / Hxd3</strain>
    </source>
</reference>
<evidence type="ECO:0000313" key="11">
    <source>
        <dbReference type="EMBL" id="ABW67973.1"/>
    </source>
</evidence>
<dbReference type="Pfam" id="PF02578">
    <property type="entry name" value="Cu-oxidase_4"/>
    <property type="match status" value="1"/>
</dbReference>
<dbReference type="SUPFAM" id="SSF64438">
    <property type="entry name" value="CNF1/YfiH-like putative cysteine hydrolases"/>
    <property type="match status" value="1"/>
</dbReference>
<sequence>MIQTTQNSLTFFKFSHLARYPGVLHGIFARTGGISSPPFDSLNMSTSVGDTPEAVGQNRRAVAACFGNRPLFFLNQVHKTGVHVVDAAAPAPKQPDGDALVTATPGLLLGIKLADCQAVLLYDPVKNVAANIHSGWRGSVADIIGITIKTLTQRFGVNPADILAGIGPSLGPCCAEFVNYKNELPPPFWKYKDKSNRFDFWQISRHQLMAAGVPEAHIEIAGLCTRCRTDLFFSYRGEGRTGRFAAVIGMPDKTLK</sequence>
<dbReference type="EMBL" id="CP000859">
    <property type="protein sequence ID" value="ABW67973.1"/>
    <property type="molecule type" value="Genomic_DNA"/>
</dbReference>
<gene>
    <name evidence="11" type="ordered locus">Dole_2169</name>
</gene>
<dbReference type="STRING" id="96561.Dole_2169"/>
<dbReference type="GO" id="GO:0016787">
    <property type="term" value="F:hydrolase activity"/>
    <property type="evidence" value="ECO:0007669"/>
    <property type="project" value="UniProtKB-KW"/>
</dbReference>
<evidence type="ECO:0000256" key="10">
    <source>
        <dbReference type="RuleBase" id="RU361274"/>
    </source>
</evidence>
<keyword evidence="5" id="KW-0378">Hydrolase</keyword>
<name>A8ZUE1_DESOH</name>
<dbReference type="AlphaFoldDB" id="A8ZUE1"/>
<dbReference type="PANTHER" id="PTHR30616">
    <property type="entry name" value="UNCHARACTERIZED PROTEIN YFIH"/>
    <property type="match status" value="1"/>
</dbReference>
<evidence type="ECO:0000256" key="7">
    <source>
        <dbReference type="ARBA" id="ARBA00047989"/>
    </source>
</evidence>
<protein>
    <recommendedName>
        <fullName evidence="10">Purine nucleoside phosphorylase</fullName>
    </recommendedName>
</protein>
<dbReference type="GO" id="GO:0005507">
    <property type="term" value="F:copper ion binding"/>
    <property type="evidence" value="ECO:0007669"/>
    <property type="project" value="TreeGrafter"/>
</dbReference>
<dbReference type="Gene3D" id="3.60.140.10">
    <property type="entry name" value="CNF1/YfiH-like putative cysteine hydrolases"/>
    <property type="match status" value="1"/>
</dbReference>
<evidence type="ECO:0000256" key="8">
    <source>
        <dbReference type="ARBA" id="ARBA00048968"/>
    </source>
</evidence>
<evidence type="ECO:0000256" key="4">
    <source>
        <dbReference type="ARBA" id="ARBA00022723"/>
    </source>
</evidence>
<keyword evidence="12" id="KW-1185">Reference proteome</keyword>
<dbReference type="PANTHER" id="PTHR30616:SF2">
    <property type="entry name" value="PURINE NUCLEOSIDE PHOSPHORYLASE LACC1"/>
    <property type="match status" value="1"/>
</dbReference>
<comment type="catalytic activity">
    <reaction evidence="7">
        <text>adenosine + H2O + H(+) = inosine + NH4(+)</text>
        <dbReference type="Rhea" id="RHEA:24408"/>
        <dbReference type="ChEBI" id="CHEBI:15377"/>
        <dbReference type="ChEBI" id="CHEBI:15378"/>
        <dbReference type="ChEBI" id="CHEBI:16335"/>
        <dbReference type="ChEBI" id="CHEBI:17596"/>
        <dbReference type="ChEBI" id="CHEBI:28938"/>
        <dbReference type="EC" id="3.5.4.4"/>
    </reaction>
    <physiologicalReaction direction="left-to-right" evidence="7">
        <dbReference type="Rhea" id="RHEA:24409"/>
    </physiologicalReaction>
</comment>
<evidence type="ECO:0000313" key="12">
    <source>
        <dbReference type="Proteomes" id="UP000008561"/>
    </source>
</evidence>
<comment type="catalytic activity">
    <reaction evidence="9">
        <text>S-methyl-5'-thioadenosine + phosphate = 5-(methylsulfanyl)-alpha-D-ribose 1-phosphate + adenine</text>
        <dbReference type="Rhea" id="RHEA:11852"/>
        <dbReference type="ChEBI" id="CHEBI:16708"/>
        <dbReference type="ChEBI" id="CHEBI:17509"/>
        <dbReference type="ChEBI" id="CHEBI:43474"/>
        <dbReference type="ChEBI" id="CHEBI:58533"/>
        <dbReference type="EC" id="2.4.2.28"/>
    </reaction>
    <physiologicalReaction direction="left-to-right" evidence="9">
        <dbReference type="Rhea" id="RHEA:11853"/>
    </physiologicalReaction>
</comment>
<keyword evidence="3" id="KW-0808">Transferase</keyword>
<evidence type="ECO:0000256" key="9">
    <source>
        <dbReference type="ARBA" id="ARBA00049893"/>
    </source>
</evidence>
<evidence type="ECO:0000256" key="1">
    <source>
        <dbReference type="ARBA" id="ARBA00000553"/>
    </source>
</evidence>
<comment type="similarity">
    <text evidence="2 10">Belongs to the purine nucleoside phosphorylase YfiH/LACC1 family.</text>
</comment>
<dbReference type="eggNOG" id="COG1496">
    <property type="taxonomic scope" value="Bacteria"/>
</dbReference>
<dbReference type="NCBIfam" id="TIGR00726">
    <property type="entry name" value="peptidoglycan editing factor PgeF"/>
    <property type="match status" value="1"/>
</dbReference>
<accession>A8ZUE1</accession>
<evidence type="ECO:0000256" key="2">
    <source>
        <dbReference type="ARBA" id="ARBA00007353"/>
    </source>
</evidence>
<dbReference type="GO" id="GO:0017061">
    <property type="term" value="F:S-methyl-5-thioadenosine phosphorylase activity"/>
    <property type="evidence" value="ECO:0007669"/>
    <property type="project" value="UniProtKB-EC"/>
</dbReference>